<gene>
    <name evidence="1" type="ORF">MNBD_GAMMA23-453</name>
</gene>
<evidence type="ECO:0000313" key="1">
    <source>
        <dbReference type="EMBL" id="VAW95101.1"/>
    </source>
</evidence>
<proteinExistence type="predicted"/>
<organism evidence="1">
    <name type="scientific">hydrothermal vent metagenome</name>
    <dbReference type="NCBI Taxonomy" id="652676"/>
    <lineage>
        <taxon>unclassified sequences</taxon>
        <taxon>metagenomes</taxon>
        <taxon>ecological metagenomes</taxon>
    </lineage>
</organism>
<reference evidence="1" key="1">
    <citation type="submission" date="2018-06" db="EMBL/GenBank/DDBJ databases">
        <authorList>
            <person name="Zhirakovskaya E."/>
        </authorList>
    </citation>
    <scope>NUCLEOTIDE SEQUENCE</scope>
</reference>
<dbReference type="Pfam" id="PF07295">
    <property type="entry name" value="DUF1451"/>
    <property type="match status" value="1"/>
</dbReference>
<evidence type="ECO:0008006" key="2">
    <source>
        <dbReference type="Google" id="ProtNLM"/>
    </source>
</evidence>
<dbReference type="InterPro" id="IPR009912">
    <property type="entry name" value="DUF1451"/>
</dbReference>
<dbReference type="AlphaFoldDB" id="A0A3B0ZTR3"/>
<accession>A0A3B0ZTR3</accession>
<protein>
    <recommendedName>
        <fullName evidence="2">Zinc ribbon-containing protein</fullName>
    </recommendedName>
</protein>
<sequence length="176" mass="19710">MRKSPDPIQALGEAYELLLEKTLDELHIKDARQQNILKKDIQDTINKAAQNTPQLQSLDDTLLKQIQEAVHRDLHSAGQYFSETTQEVKDWLGFELQLVEGSLLNLLPKIADQTTVGLLEWKQDQAKRSLHTGEIAGPGILVCDSCGEQLQFHRAGHIPPCAHCSNTVFHRLSNLG</sequence>
<dbReference type="EMBL" id="UOFT01000042">
    <property type="protein sequence ID" value="VAW95101.1"/>
    <property type="molecule type" value="Genomic_DNA"/>
</dbReference>
<name>A0A3B0ZTR3_9ZZZZ</name>